<evidence type="ECO:0000313" key="2">
    <source>
        <dbReference type="Proteomes" id="UP000554482"/>
    </source>
</evidence>
<dbReference type="Proteomes" id="UP000554482">
    <property type="component" value="Unassembled WGS sequence"/>
</dbReference>
<organism evidence="1 2">
    <name type="scientific">Thalictrum thalictroides</name>
    <name type="common">Rue-anemone</name>
    <name type="synonym">Anemone thalictroides</name>
    <dbReference type="NCBI Taxonomy" id="46969"/>
    <lineage>
        <taxon>Eukaryota</taxon>
        <taxon>Viridiplantae</taxon>
        <taxon>Streptophyta</taxon>
        <taxon>Embryophyta</taxon>
        <taxon>Tracheophyta</taxon>
        <taxon>Spermatophyta</taxon>
        <taxon>Magnoliopsida</taxon>
        <taxon>Ranunculales</taxon>
        <taxon>Ranunculaceae</taxon>
        <taxon>Thalictroideae</taxon>
        <taxon>Thalictrum</taxon>
    </lineage>
</organism>
<evidence type="ECO:0000313" key="1">
    <source>
        <dbReference type="EMBL" id="KAF5200606.1"/>
    </source>
</evidence>
<comment type="caution">
    <text evidence="1">The sequence shown here is derived from an EMBL/GenBank/DDBJ whole genome shotgun (WGS) entry which is preliminary data.</text>
</comment>
<reference evidence="1 2" key="1">
    <citation type="submission" date="2020-06" db="EMBL/GenBank/DDBJ databases">
        <title>Transcriptomic and genomic resources for Thalictrum thalictroides and T. hernandezii: Facilitating candidate gene discovery in an emerging model plant lineage.</title>
        <authorList>
            <person name="Arias T."/>
            <person name="Riano-Pachon D.M."/>
            <person name="Di Stilio V.S."/>
        </authorList>
    </citation>
    <scope>NUCLEOTIDE SEQUENCE [LARGE SCALE GENOMIC DNA]</scope>
    <source>
        <strain evidence="2">cv. WT478/WT964</strain>
        <tissue evidence="1">Leaves</tissue>
    </source>
</reference>
<name>A0A7J6WT95_THATH</name>
<gene>
    <name evidence="1" type="ORF">FRX31_009807</name>
</gene>
<keyword evidence="2" id="KW-1185">Reference proteome</keyword>
<accession>A0A7J6WT95</accession>
<dbReference type="EMBL" id="JABWDY010010563">
    <property type="protein sequence ID" value="KAF5200606.1"/>
    <property type="molecule type" value="Genomic_DNA"/>
</dbReference>
<sequence>MDRWRKYLRKEIFDPIKSGKPNLGIDEASPVGSSYWLDKFDSEKPKPSHFNIRKLCSKSKGKAVETRRMDFSTDLEFGIMNLDDIVDVEELFDGEEMFGPIEEPVMEVNAQGSSKRSLVRTVVAVKLKMLVVKVLGKLLQLLRCGLPSLLRHLGVLDHKRKWFNGH</sequence>
<protein>
    <submittedName>
        <fullName evidence="1">Uncharacterized protein</fullName>
    </submittedName>
</protein>
<dbReference type="AlphaFoldDB" id="A0A7J6WT95"/>
<proteinExistence type="predicted"/>